<keyword evidence="3" id="KW-1185">Reference proteome</keyword>
<evidence type="ECO:0000259" key="1">
    <source>
        <dbReference type="Pfam" id="PF09823"/>
    </source>
</evidence>
<evidence type="ECO:0000313" key="2">
    <source>
        <dbReference type="EMBL" id="MSU92144.1"/>
    </source>
</evidence>
<name>A0A6L5Z7R5_9RHOB</name>
<gene>
    <name evidence="2" type="ORF">GE300_21615</name>
</gene>
<reference evidence="2 3" key="1">
    <citation type="submission" date="2019-10" db="EMBL/GenBank/DDBJ databases">
        <title>Cognatihalovulum marinum gen. nov. sp. nov., a new member of the family Rhodobacteraceae isolated from deep seawater of the Northwest Indian Ocean.</title>
        <authorList>
            <person name="Ruan C."/>
            <person name="Wang J."/>
            <person name="Zheng X."/>
            <person name="Song L."/>
            <person name="Zhu Y."/>
            <person name="Huang Y."/>
            <person name="Lu Z."/>
            <person name="Du W."/>
            <person name="Huang L."/>
            <person name="Dai X."/>
        </authorList>
    </citation>
    <scope>NUCLEOTIDE SEQUENCE [LARGE SCALE GENOMIC DNA]</scope>
    <source>
        <strain evidence="2 3">2CG4</strain>
    </source>
</reference>
<dbReference type="Pfam" id="PF09823">
    <property type="entry name" value="DUF2357"/>
    <property type="match status" value="1"/>
</dbReference>
<dbReference type="RefSeq" id="WP_325063359.1">
    <property type="nucleotide sequence ID" value="NZ_WIND01000046.1"/>
</dbReference>
<protein>
    <submittedName>
        <fullName evidence="2">DUF2357 domain-containing protein</fullName>
    </submittedName>
</protein>
<dbReference type="EMBL" id="WIND01000046">
    <property type="protein sequence ID" value="MSU92144.1"/>
    <property type="molecule type" value="Genomic_DNA"/>
</dbReference>
<dbReference type="AlphaFoldDB" id="A0A6L5Z7R5"/>
<dbReference type="Pfam" id="PF04411">
    <property type="entry name" value="PDDEXK_7"/>
    <property type="match status" value="1"/>
</dbReference>
<organism evidence="2 3">
    <name type="scientific">Halovulum marinum</name>
    <dbReference type="NCBI Taxonomy" id="2662447"/>
    <lineage>
        <taxon>Bacteria</taxon>
        <taxon>Pseudomonadati</taxon>
        <taxon>Pseudomonadota</taxon>
        <taxon>Alphaproteobacteria</taxon>
        <taxon>Rhodobacterales</taxon>
        <taxon>Paracoccaceae</taxon>
        <taxon>Halovulum</taxon>
    </lineage>
</organism>
<dbReference type="InterPro" id="IPR007505">
    <property type="entry name" value="PDDEXK_7"/>
</dbReference>
<comment type="caution">
    <text evidence="2">The sequence shown here is derived from an EMBL/GenBank/DDBJ whole genome shotgun (WGS) entry which is preliminary data.</text>
</comment>
<sequence length="557" mass="62570">MPSLHIRSEDTGDAWQIWPSADSIPPGTIQETRSYIFELQDAEGALDTDLLIDDVPLEALRSRGSDTARWRWQTGFHAGEISAELRTPGQRPIRFELVTDPDRNKLARSDFDTMLVDIMRDSFALFSLTNFHKGIAQGTKGKPPAIARLEYLRSRMDALERIVREIERRPRRHLRSEERVVPYHQVRRATGDEVIRSFARGRAARVPPKVTRLPSALRGFLPNEFRIRQRFSSFDLPEHRQIAAVLAAWAAWLSASAEQLDKVATKDDPETRSVASLWANRCRRLAGRLHTLRQAEPFADLPPAPPQLHLSSLFRNDPNYRQFYKVYQDFNRGLAAIFGDFLDLPLARTFELYELWCFLRLIHAAVKEFGPAAVDFRTLFTRDAAGGLTIAVSAVTVTISPKWEIMFQKRYEEFWRADDGRGSFSRSMTPDIVLAGKTSGEAAQAQLIVLDAKYRIDTALNDAISSIHTYRDALVENAGGGEFHGIVQAAYLLTPHIPQLGAATYQTTAMPGRLFHPDYRSTFRFGAATLKPGMNLPDICAALRAIIADAAGTAVSP</sequence>
<accession>A0A6L5Z7R5</accession>
<dbReference type="InterPro" id="IPR018633">
    <property type="entry name" value="DUF2357"/>
</dbReference>
<feature type="domain" description="DUF2357" evidence="1">
    <location>
        <begin position="75"/>
        <end position="327"/>
    </location>
</feature>
<proteinExistence type="predicted"/>
<dbReference type="Proteomes" id="UP000474957">
    <property type="component" value="Unassembled WGS sequence"/>
</dbReference>
<evidence type="ECO:0000313" key="3">
    <source>
        <dbReference type="Proteomes" id="UP000474957"/>
    </source>
</evidence>